<evidence type="ECO:0000313" key="1">
    <source>
        <dbReference type="EMBL" id="GME76594.1"/>
    </source>
</evidence>
<dbReference type="EMBL" id="BSXS01001583">
    <property type="protein sequence ID" value="GME76594.1"/>
    <property type="molecule type" value="Genomic_DNA"/>
</dbReference>
<reference evidence="1" key="1">
    <citation type="submission" date="2023-04" db="EMBL/GenBank/DDBJ databases">
        <title>Ambrosiozyma monospora NBRC 10751.</title>
        <authorList>
            <person name="Ichikawa N."/>
            <person name="Sato H."/>
            <person name="Tonouchi N."/>
        </authorList>
    </citation>
    <scope>NUCLEOTIDE SEQUENCE</scope>
    <source>
        <strain evidence="1">NBRC 10751</strain>
    </source>
</reference>
<protein>
    <submittedName>
        <fullName evidence="1">Unnamed protein product</fullName>
    </submittedName>
</protein>
<comment type="caution">
    <text evidence="1">The sequence shown here is derived from an EMBL/GenBank/DDBJ whole genome shotgun (WGS) entry which is preliminary data.</text>
</comment>
<organism evidence="1 2">
    <name type="scientific">Ambrosiozyma monospora</name>
    <name type="common">Yeast</name>
    <name type="synonym">Endomycopsis monosporus</name>
    <dbReference type="NCBI Taxonomy" id="43982"/>
    <lineage>
        <taxon>Eukaryota</taxon>
        <taxon>Fungi</taxon>
        <taxon>Dikarya</taxon>
        <taxon>Ascomycota</taxon>
        <taxon>Saccharomycotina</taxon>
        <taxon>Pichiomycetes</taxon>
        <taxon>Pichiales</taxon>
        <taxon>Pichiaceae</taxon>
        <taxon>Ambrosiozyma</taxon>
    </lineage>
</organism>
<evidence type="ECO:0000313" key="2">
    <source>
        <dbReference type="Proteomes" id="UP001165064"/>
    </source>
</evidence>
<proteinExistence type="predicted"/>
<dbReference type="Proteomes" id="UP001165064">
    <property type="component" value="Unassembled WGS sequence"/>
</dbReference>
<accession>A0ACB5SYS1</accession>
<keyword evidence="2" id="KW-1185">Reference proteome</keyword>
<gene>
    <name evidence="1" type="ORF">Amon02_000267800</name>
</gene>
<sequence>MGALRLFSSGELNGGNYSKQINYFDKKPQQQISEQINGKEYNQENSNGADADGYLTLRFEDDFISSYEAFADQYT</sequence>
<name>A0ACB5SYS1_AMBMO</name>